<dbReference type="InterPro" id="IPR001568">
    <property type="entry name" value="RNase_T2-like"/>
</dbReference>
<evidence type="ECO:0000313" key="5">
    <source>
        <dbReference type="Proteomes" id="UP001465755"/>
    </source>
</evidence>
<reference evidence="4 5" key="1">
    <citation type="journal article" date="2024" name="Nat. Commun.">
        <title>Phylogenomics reveals the evolutionary origins of lichenization in chlorophyte algae.</title>
        <authorList>
            <person name="Puginier C."/>
            <person name="Libourel C."/>
            <person name="Otte J."/>
            <person name="Skaloud P."/>
            <person name="Haon M."/>
            <person name="Grisel S."/>
            <person name="Petersen M."/>
            <person name="Berrin J.G."/>
            <person name="Delaux P.M."/>
            <person name="Dal Grande F."/>
            <person name="Keller J."/>
        </authorList>
    </citation>
    <scope>NUCLEOTIDE SEQUENCE [LARGE SCALE GENOMIC DNA]</scope>
    <source>
        <strain evidence="4 5">SAG 2036</strain>
    </source>
</reference>
<evidence type="ECO:0000256" key="3">
    <source>
        <dbReference type="SAM" id="SignalP"/>
    </source>
</evidence>
<comment type="caution">
    <text evidence="4">The sequence shown here is derived from an EMBL/GenBank/DDBJ whole genome shotgun (WGS) entry which is preliminary data.</text>
</comment>
<dbReference type="GO" id="GO:0003723">
    <property type="term" value="F:RNA binding"/>
    <property type="evidence" value="ECO:0007669"/>
    <property type="project" value="InterPro"/>
</dbReference>
<feature type="chain" id="PRO_5043564904" evidence="3">
    <location>
        <begin position="23"/>
        <end position="278"/>
    </location>
</feature>
<dbReference type="Pfam" id="PF00445">
    <property type="entry name" value="Ribonuclease_T2"/>
    <property type="match status" value="1"/>
</dbReference>
<dbReference type="PANTHER" id="PTHR11240:SF22">
    <property type="entry name" value="RIBONUCLEASE T2"/>
    <property type="match status" value="1"/>
</dbReference>
<dbReference type="GO" id="GO:0005576">
    <property type="term" value="C:extracellular region"/>
    <property type="evidence" value="ECO:0007669"/>
    <property type="project" value="TreeGrafter"/>
</dbReference>
<dbReference type="EMBL" id="JALJOQ010000075">
    <property type="protein sequence ID" value="KAK9801891.1"/>
    <property type="molecule type" value="Genomic_DNA"/>
</dbReference>
<gene>
    <name evidence="4" type="ORF">WJX73_007710</name>
</gene>
<evidence type="ECO:0000256" key="1">
    <source>
        <dbReference type="ARBA" id="ARBA00007469"/>
    </source>
</evidence>
<dbReference type="GO" id="GO:0006401">
    <property type="term" value="P:RNA catabolic process"/>
    <property type="evidence" value="ECO:0007669"/>
    <property type="project" value="TreeGrafter"/>
</dbReference>
<keyword evidence="5" id="KW-1185">Reference proteome</keyword>
<dbReference type="Proteomes" id="UP001465755">
    <property type="component" value="Unassembled WGS sequence"/>
</dbReference>
<dbReference type="InterPro" id="IPR036430">
    <property type="entry name" value="RNase_T2-like_sf"/>
</dbReference>
<accession>A0AAW1P123</accession>
<sequence length="278" mass="29939">MRSSSPPLLILTTALLCFLAEALQPHLTTAPTTAPSTFFYFTRSWSASFCLLDRSADQPACSKASDRFTIHGLWLSCSNGGWPDEDSCPGDSYDSSTVSSLQPALQQQWPSYGDKGNDAFWNHEWTCHGICAGLVDRNLSTQADFFQTVLGLDSQYSLDALAQQLQTTLDQAMPTADLVHQATGILGAAPILTCYYRHGTAYLNSVMSCFSDDLTLVDCQPSRESCGTSRVVVPSINGGAHAHNVSGSSTQRSSHHRTLKSDSRGCAVSQISCSLPGL</sequence>
<organism evidence="4 5">
    <name type="scientific">Symbiochloris irregularis</name>
    <dbReference type="NCBI Taxonomy" id="706552"/>
    <lineage>
        <taxon>Eukaryota</taxon>
        <taxon>Viridiplantae</taxon>
        <taxon>Chlorophyta</taxon>
        <taxon>core chlorophytes</taxon>
        <taxon>Trebouxiophyceae</taxon>
        <taxon>Trebouxiales</taxon>
        <taxon>Trebouxiaceae</taxon>
        <taxon>Symbiochloris</taxon>
    </lineage>
</organism>
<dbReference type="AlphaFoldDB" id="A0AAW1P123"/>
<dbReference type="PANTHER" id="PTHR11240">
    <property type="entry name" value="RIBONUCLEASE T2"/>
    <property type="match status" value="1"/>
</dbReference>
<name>A0AAW1P123_9CHLO</name>
<evidence type="ECO:0000313" key="4">
    <source>
        <dbReference type="EMBL" id="KAK9801891.1"/>
    </source>
</evidence>
<dbReference type="SUPFAM" id="SSF55895">
    <property type="entry name" value="Ribonuclease Rh-like"/>
    <property type="match status" value="1"/>
</dbReference>
<comment type="similarity">
    <text evidence="1 2">Belongs to the RNase T2 family.</text>
</comment>
<protein>
    <submittedName>
        <fullName evidence="4">Uncharacterized protein</fullName>
    </submittedName>
</protein>
<keyword evidence="3" id="KW-0732">Signal</keyword>
<feature type="signal peptide" evidence="3">
    <location>
        <begin position="1"/>
        <end position="22"/>
    </location>
</feature>
<dbReference type="GO" id="GO:0033897">
    <property type="term" value="F:ribonuclease T2 activity"/>
    <property type="evidence" value="ECO:0007669"/>
    <property type="project" value="InterPro"/>
</dbReference>
<proteinExistence type="inferred from homology"/>
<dbReference type="Gene3D" id="3.90.730.10">
    <property type="entry name" value="Ribonuclease T2-like"/>
    <property type="match status" value="1"/>
</dbReference>
<evidence type="ECO:0000256" key="2">
    <source>
        <dbReference type="RuleBase" id="RU004328"/>
    </source>
</evidence>